<keyword evidence="1" id="KW-1133">Transmembrane helix</keyword>
<protein>
    <submittedName>
        <fullName evidence="2">Uncharacterized protein</fullName>
    </submittedName>
</protein>
<dbReference type="Proteomes" id="UP001222325">
    <property type="component" value="Unassembled WGS sequence"/>
</dbReference>
<organism evidence="2 3">
    <name type="scientific">Mycena belliarum</name>
    <dbReference type="NCBI Taxonomy" id="1033014"/>
    <lineage>
        <taxon>Eukaryota</taxon>
        <taxon>Fungi</taxon>
        <taxon>Dikarya</taxon>
        <taxon>Basidiomycota</taxon>
        <taxon>Agaricomycotina</taxon>
        <taxon>Agaricomycetes</taxon>
        <taxon>Agaricomycetidae</taxon>
        <taxon>Agaricales</taxon>
        <taxon>Marasmiineae</taxon>
        <taxon>Mycenaceae</taxon>
        <taxon>Mycena</taxon>
    </lineage>
</organism>
<feature type="transmembrane region" description="Helical" evidence="1">
    <location>
        <begin position="12"/>
        <end position="33"/>
    </location>
</feature>
<reference evidence="2" key="1">
    <citation type="submission" date="2023-03" db="EMBL/GenBank/DDBJ databases">
        <title>Massive genome expansion in bonnet fungi (Mycena s.s.) driven by repeated elements and novel gene families across ecological guilds.</title>
        <authorList>
            <consortium name="Lawrence Berkeley National Laboratory"/>
            <person name="Harder C.B."/>
            <person name="Miyauchi S."/>
            <person name="Viragh M."/>
            <person name="Kuo A."/>
            <person name="Thoen E."/>
            <person name="Andreopoulos B."/>
            <person name="Lu D."/>
            <person name="Skrede I."/>
            <person name="Drula E."/>
            <person name="Henrissat B."/>
            <person name="Morin E."/>
            <person name="Kohler A."/>
            <person name="Barry K."/>
            <person name="LaButti K."/>
            <person name="Morin E."/>
            <person name="Salamov A."/>
            <person name="Lipzen A."/>
            <person name="Mereny Z."/>
            <person name="Hegedus B."/>
            <person name="Baldrian P."/>
            <person name="Stursova M."/>
            <person name="Weitz H."/>
            <person name="Taylor A."/>
            <person name="Grigoriev I.V."/>
            <person name="Nagy L.G."/>
            <person name="Martin F."/>
            <person name="Kauserud H."/>
        </authorList>
    </citation>
    <scope>NUCLEOTIDE SEQUENCE</scope>
    <source>
        <strain evidence="2">CBHHK173m</strain>
    </source>
</reference>
<accession>A0AAD6TUN7</accession>
<dbReference type="EMBL" id="JARJCN010000092">
    <property type="protein sequence ID" value="KAJ7075581.1"/>
    <property type="molecule type" value="Genomic_DNA"/>
</dbReference>
<keyword evidence="1" id="KW-0472">Membrane</keyword>
<evidence type="ECO:0000313" key="3">
    <source>
        <dbReference type="Proteomes" id="UP001222325"/>
    </source>
</evidence>
<keyword evidence="3" id="KW-1185">Reference proteome</keyword>
<sequence length="140" mass="14903">MHDPSSESPDLAPLTFVYPAPLVPSLALSFWPLRHVTLLRSRVARPAPVVPSVHDPSPESPDIALPTVAGPAWMGPGCMLISGRCSARARLRPSVVVEGLRAAPAAPNRARAGRAPRGWAGEWKLEVGTGGRTPNLRQLK</sequence>
<evidence type="ECO:0000313" key="2">
    <source>
        <dbReference type="EMBL" id="KAJ7075581.1"/>
    </source>
</evidence>
<name>A0AAD6TUN7_9AGAR</name>
<gene>
    <name evidence="2" type="ORF">B0H15DRAFT_956313</name>
</gene>
<evidence type="ECO:0000256" key="1">
    <source>
        <dbReference type="SAM" id="Phobius"/>
    </source>
</evidence>
<comment type="caution">
    <text evidence="2">The sequence shown here is derived from an EMBL/GenBank/DDBJ whole genome shotgun (WGS) entry which is preliminary data.</text>
</comment>
<proteinExistence type="predicted"/>
<dbReference type="AlphaFoldDB" id="A0AAD6TUN7"/>
<keyword evidence="1" id="KW-0812">Transmembrane</keyword>